<feature type="compositionally biased region" description="Low complexity" evidence="4">
    <location>
        <begin position="14"/>
        <end position="28"/>
    </location>
</feature>
<dbReference type="InterPro" id="IPR005122">
    <property type="entry name" value="Uracil-DNA_glycosylase-like"/>
</dbReference>
<evidence type="ECO:0000313" key="7">
    <source>
        <dbReference type="Proteomes" id="UP001215598"/>
    </source>
</evidence>
<keyword evidence="3" id="KW-0234">DNA repair</keyword>
<evidence type="ECO:0000256" key="4">
    <source>
        <dbReference type="SAM" id="MobiDB-lite"/>
    </source>
</evidence>
<dbReference type="CDD" id="cd10028">
    <property type="entry name" value="UDG-F2_TDG_MUG"/>
    <property type="match status" value="1"/>
</dbReference>
<feature type="region of interest" description="Disordered" evidence="4">
    <location>
        <begin position="1"/>
        <end position="84"/>
    </location>
</feature>
<dbReference type="Pfam" id="PF03167">
    <property type="entry name" value="UDG"/>
    <property type="match status" value="1"/>
</dbReference>
<comment type="caution">
    <text evidence="6">The sequence shown here is derived from an EMBL/GenBank/DDBJ whole genome shotgun (WGS) entry which is preliminary data.</text>
</comment>
<dbReference type="InterPro" id="IPR036895">
    <property type="entry name" value="Uracil-DNA_glycosylase-like_sf"/>
</dbReference>
<evidence type="ECO:0000313" key="6">
    <source>
        <dbReference type="EMBL" id="KAJ7774969.1"/>
    </source>
</evidence>
<dbReference type="GO" id="GO:0004844">
    <property type="term" value="F:uracil DNA N-glycosylase activity"/>
    <property type="evidence" value="ECO:0007669"/>
    <property type="project" value="TreeGrafter"/>
</dbReference>
<evidence type="ECO:0000256" key="1">
    <source>
        <dbReference type="ARBA" id="ARBA00022763"/>
    </source>
</evidence>
<accession>A0AAD7JZC4</accession>
<feature type="compositionally biased region" description="Basic and acidic residues" evidence="4">
    <location>
        <begin position="57"/>
        <end position="69"/>
    </location>
</feature>
<feature type="domain" description="Uracil-DNA glycosylase-like" evidence="5">
    <location>
        <begin position="94"/>
        <end position="204"/>
    </location>
</feature>
<dbReference type="SUPFAM" id="SSF52141">
    <property type="entry name" value="Uracil-DNA glycosylase-like"/>
    <property type="match status" value="1"/>
</dbReference>
<dbReference type="Gene3D" id="3.40.470.10">
    <property type="entry name" value="Uracil-DNA glycosylase-like domain"/>
    <property type="match status" value="1"/>
</dbReference>
<keyword evidence="2" id="KW-0378">Hydrolase</keyword>
<dbReference type="InterPro" id="IPR015637">
    <property type="entry name" value="MUG/TDG"/>
</dbReference>
<reference evidence="6" key="1">
    <citation type="submission" date="2023-03" db="EMBL/GenBank/DDBJ databases">
        <title>Massive genome expansion in bonnet fungi (Mycena s.s.) driven by repeated elements and novel gene families across ecological guilds.</title>
        <authorList>
            <consortium name="Lawrence Berkeley National Laboratory"/>
            <person name="Harder C.B."/>
            <person name="Miyauchi S."/>
            <person name="Viragh M."/>
            <person name="Kuo A."/>
            <person name="Thoen E."/>
            <person name="Andreopoulos B."/>
            <person name="Lu D."/>
            <person name="Skrede I."/>
            <person name="Drula E."/>
            <person name="Henrissat B."/>
            <person name="Morin E."/>
            <person name="Kohler A."/>
            <person name="Barry K."/>
            <person name="LaButti K."/>
            <person name="Morin E."/>
            <person name="Salamov A."/>
            <person name="Lipzen A."/>
            <person name="Mereny Z."/>
            <person name="Hegedus B."/>
            <person name="Baldrian P."/>
            <person name="Stursova M."/>
            <person name="Weitz H."/>
            <person name="Taylor A."/>
            <person name="Grigoriev I.V."/>
            <person name="Nagy L.G."/>
            <person name="Martin F."/>
            <person name="Kauserud H."/>
        </authorList>
    </citation>
    <scope>NUCLEOTIDE SEQUENCE</scope>
    <source>
        <strain evidence="6">CBHHK182m</strain>
    </source>
</reference>
<dbReference type="GO" id="GO:0006285">
    <property type="term" value="P:base-excision repair, AP site formation"/>
    <property type="evidence" value="ECO:0007669"/>
    <property type="project" value="InterPro"/>
</dbReference>
<evidence type="ECO:0000256" key="2">
    <source>
        <dbReference type="ARBA" id="ARBA00022801"/>
    </source>
</evidence>
<sequence>MKEDEDDSRGALDQFRSSLSQFSFSSPQKTELRRSPRKPAPLRTSPAKRPASDDEEERKPKVSSRDKSRSPKKQKRLYAPPETYGHLRELQDHLKLDLDVIFCGINPGKKSAEIGHHFGNPSNHFWWCLHHSGFTDTQLPPQEDFNLPDRFSLGLTNLVDRPTSEQAELSRSEQLTNVPFFLAKIAHYRPRFVCFVGLSIAKVVDESLQVVLIDHILTCNTIIDRPSDFEPRREIVGFAAI</sequence>
<protein>
    <submittedName>
        <fullName evidence="6">Uracil-DNA glycosylase-like protein</fullName>
    </submittedName>
</protein>
<dbReference type="EMBL" id="JARKIB010000011">
    <property type="protein sequence ID" value="KAJ7774969.1"/>
    <property type="molecule type" value="Genomic_DNA"/>
</dbReference>
<keyword evidence="7" id="KW-1185">Reference proteome</keyword>
<evidence type="ECO:0000256" key="3">
    <source>
        <dbReference type="ARBA" id="ARBA00023204"/>
    </source>
</evidence>
<proteinExistence type="predicted"/>
<dbReference type="Proteomes" id="UP001215598">
    <property type="component" value="Unassembled WGS sequence"/>
</dbReference>
<dbReference type="PANTHER" id="PTHR12159:SF9">
    <property type="entry name" value="G_T MISMATCH-SPECIFIC THYMINE DNA GLYCOSYLASE"/>
    <property type="match status" value="1"/>
</dbReference>
<organism evidence="6 7">
    <name type="scientific">Mycena metata</name>
    <dbReference type="NCBI Taxonomy" id="1033252"/>
    <lineage>
        <taxon>Eukaryota</taxon>
        <taxon>Fungi</taxon>
        <taxon>Dikarya</taxon>
        <taxon>Basidiomycota</taxon>
        <taxon>Agaricomycotina</taxon>
        <taxon>Agaricomycetes</taxon>
        <taxon>Agaricomycetidae</taxon>
        <taxon>Agaricales</taxon>
        <taxon>Marasmiineae</taxon>
        <taxon>Mycenaceae</taxon>
        <taxon>Mycena</taxon>
    </lineage>
</organism>
<name>A0AAD7JZC4_9AGAR</name>
<dbReference type="AlphaFoldDB" id="A0AAD7JZC4"/>
<dbReference type="PANTHER" id="PTHR12159">
    <property type="entry name" value="G/T AND G/U MISMATCH-SPECIFIC DNA GLYCOSYLASE"/>
    <property type="match status" value="1"/>
</dbReference>
<dbReference type="GO" id="GO:0008263">
    <property type="term" value="F:pyrimidine-specific mismatch base pair DNA N-glycosylase activity"/>
    <property type="evidence" value="ECO:0007669"/>
    <property type="project" value="TreeGrafter"/>
</dbReference>
<keyword evidence="1" id="KW-0227">DNA damage</keyword>
<evidence type="ECO:0000259" key="5">
    <source>
        <dbReference type="Pfam" id="PF03167"/>
    </source>
</evidence>
<gene>
    <name evidence="6" type="ORF">B0H16DRAFT_1509077</name>
</gene>